<dbReference type="GO" id="GO:0009055">
    <property type="term" value="F:electron transfer activity"/>
    <property type="evidence" value="ECO:0007669"/>
    <property type="project" value="TreeGrafter"/>
</dbReference>
<evidence type="ECO:0000313" key="2">
    <source>
        <dbReference type="EMBL" id="KFF30790.1"/>
    </source>
</evidence>
<dbReference type="RefSeq" id="WP_044087898.1">
    <property type="nucleotide sequence ID" value="NZ_ATLK01000001.1"/>
</dbReference>
<dbReference type="InterPro" id="IPR051548">
    <property type="entry name" value="Grx-like_ET"/>
</dbReference>
<reference evidence="2 3" key="1">
    <citation type="journal article" date="2014" name="Appl. Environ. Microbiol.">
        <title>Genomic encyclopedia of type strains of the genus Bifidobacterium.</title>
        <authorList>
            <person name="Milani C."/>
            <person name="Lugli G.A."/>
            <person name="Duranti S."/>
            <person name="Turroni F."/>
            <person name="Bottacini F."/>
            <person name="Mangifesta M."/>
            <person name="Sanchez B."/>
            <person name="Viappiani A."/>
            <person name="Mancabelli L."/>
            <person name="Taminiau B."/>
            <person name="Delcenserie V."/>
            <person name="Barrangou R."/>
            <person name="Margolles A."/>
            <person name="van Sinderen D."/>
            <person name="Ventura M."/>
        </authorList>
    </citation>
    <scope>NUCLEOTIDE SEQUENCE [LARGE SCALE GENOMIC DNA]</scope>
    <source>
        <strain evidence="2 3">DSM 19703</strain>
    </source>
</reference>
<dbReference type="GO" id="GO:0045454">
    <property type="term" value="P:cell redox homeostasis"/>
    <property type="evidence" value="ECO:0007669"/>
    <property type="project" value="TreeGrafter"/>
</dbReference>
<proteinExistence type="predicted"/>
<dbReference type="PANTHER" id="PTHR34386:SF1">
    <property type="entry name" value="GLUTAREDOXIN-LIKE PROTEIN NRDH"/>
    <property type="match status" value="1"/>
</dbReference>
<evidence type="ECO:0000313" key="3">
    <source>
        <dbReference type="Proteomes" id="UP000028730"/>
    </source>
</evidence>
<accession>A0A080N3T1</accession>
<dbReference type="InterPro" id="IPR002109">
    <property type="entry name" value="Glutaredoxin"/>
</dbReference>
<dbReference type="EMBL" id="ATLK01000001">
    <property type="protein sequence ID" value="KFF30790.1"/>
    <property type="molecule type" value="Genomic_DNA"/>
</dbReference>
<dbReference type="PANTHER" id="PTHR34386">
    <property type="entry name" value="GLUTAREDOXIN"/>
    <property type="match status" value="1"/>
</dbReference>
<name>A0A080N3T1_9BIFI</name>
<protein>
    <submittedName>
        <fullName evidence="2">Glutaredoxin</fullName>
    </submittedName>
</protein>
<organism evidence="2 3">
    <name type="scientific">Bifidobacterium bombi DSM 19703</name>
    <dbReference type="NCBI Taxonomy" id="1341695"/>
    <lineage>
        <taxon>Bacteria</taxon>
        <taxon>Bacillati</taxon>
        <taxon>Actinomycetota</taxon>
        <taxon>Actinomycetes</taxon>
        <taxon>Bifidobacteriales</taxon>
        <taxon>Bifidobacteriaceae</taxon>
        <taxon>Bifidobacterium</taxon>
    </lineage>
</organism>
<dbReference type="PROSITE" id="PS51354">
    <property type="entry name" value="GLUTAREDOXIN_2"/>
    <property type="match status" value="1"/>
</dbReference>
<dbReference type="Proteomes" id="UP000028730">
    <property type="component" value="Unassembled WGS sequence"/>
</dbReference>
<dbReference type="Gene3D" id="3.40.30.10">
    <property type="entry name" value="Glutaredoxin"/>
    <property type="match status" value="1"/>
</dbReference>
<dbReference type="CDD" id="cd02976">
    <property type="entry name" value="NrdH"/>
    <property type="match status" value="1"/>
</dbReference>
<dbReference type="SUPFAM" id="SSF52833">
    <property type="entry name" value="Thioredoxin-like"/>
    <property type="match status" value="1"/>
</dbReference>
<comment type="caution">
    <text evidence="2">The sequence shown here is derived from an EMBL/GenBank/DDBJ whole genome shotgun (WGS) entry which is preliminary data.</text>
</comment>
<dbReference type="AlphaFoldDB" id="A0A080N3T1"/>
<evidence type="ECO:0000259" key="1">
    <source>
        <dbReference type="Pfam" id="PF00462"/>
    </source>
</evidence>
<sequence length="94" mass="10461">MQNTQDTQNEAIVNIYGADWCGDCKRAKAALERFGVSYAWHDIEHEDGAEARAIEISGQKHIPVVLFSDETFLVEPSANDLKTKLTELGVPIKD</sequence>
<dbReference type="Pfam" id="PF00462">
    <property type="entry name" value="Glutaredoxin"/>
    <property type="match status" value="1"/>
</dbReference>
<gene>
    <name evidence="2" type="ORF">BBOMB_0101</name>
</gene>
<dbReference type="STRING" id="1341695.BBOMB_0101"/>
<dbReference type="eggNOG" id="COG0695">
    <property type="taxonomic scope" value="Bacteria"/>
</dbReference>
<keyword evidence="3" id="KW-1185">Reference proteome</keyword>
<feature type="domain" description="Glutaredoxin" evidence="1">
    <location>
        <begin position="14"/>
        <end position="70"/>
    </location>
</feature>
<dbReference type="InterPro" id="IPR036249">
    <property type="entry name" value="Thioredoxin-like_sf"/>
</dbReference>
<dbReference type="OrthoDB" id="8991911at2"/>